<proteinExistence type="predicted"/>
<evidence type="ECO:0000313" key="2">
    <source>
        <dbReference type="EMBL" id="KKN75380.1"/>
    </source>
</evidence>
<protein>
    <submittedName>
        <fullName evidence="2">Uncharacterized protein</fullName>
    </submittedName>
</protein>
<accession>A0A0F9T227</accession>
<keyword evidence="1" id="KW-0472">Membrane</keyword>
<dbReference type="AlphaFoldDB" id="A0A0F9T227"/>
<reference evidence="2" key="1">
    <citation type="journal article" date="2015" name="Nature">
        <title>Complex archaea that bridge the gap between prokaryotes and eukaryotes.</title>
        <authorList>
            <person name="Spang A."/>
            <person name="Saw J.H."/>
            <person name="Jorgensen S.L."/>
            <person name="Zaremba-Niedzwiedzka K."/>
            <person name="Martijn J."/>
            <person name="Lind A.E."/>
            <person name="van Eijk R."/>
            <person name="Schleper C."/>
            <person name="Guy L."/>
            <person name="Ettema T.J."/>
        </authorList>
    </citation>
    <scope>NUCLEOTIDE SEQUENCE</scope>
</reference>
<evidence type="ECO:0000256" key="1">
    <source>
        <dbReference type="SAM" id="Phobius"/>
    </source>
</evidence>
<keyword evidence="1" id="KW-0812">Transmembrane</keyword>
<organism evidence="2">
    <name type="scientific">marine sediment metagenome</name>
    <dbReference type="NCBI Taxonomy" id="412755"/>
    <lineage>
        <taxon>unclassified sequences</taxon>
        <taxon>metagenomes</taxon>
        <taxon>ecological metagenomes</taxon>
    </lineage>
</organism>
<name>A0A0F9T227_9ZZZZ</name>
<feature type="transmembrane region" description="Helical" evidence="1">
    <location>
        <begin position="96"/>
        <end position="115"/>
    </location>
</feature>
<keyword evidence="1" id="KW-1133">Transmembrane helix</keyword>
<sequence length="186" mass="21459">MMARDDQNEEPKKGRTRRAAGFFARRGRVDKAFEASKLGADFIGDLAGRVRPNALDPRGLTGRYDDGGIKRFQEMAQSMSETELDRQYEGWRMQRACFQYAGLLAVLAIPVGLIFLGISRIFVISLVALFLFSMFRAVRADFFAWIIEQGRFGGFYDYMTSRLPRNMQIIIPNRNRDQIQNRKQDR</sequence>
<gene>
    <name evidence="2" type="ORF">LCGC14_0381240</name>
</gene>
<comment type="caution">
    <text evidence="2">The sequence shown here is derived from an EMBL/GenBank/DDBJ whole genome shotgun (WGS) entry which is preliminary data.</text>
</comment>
<dbReference type="EMBL" id="LAZR01000311">
    <property type="protein sequence ID" value="KKN75380.1"/>
    <property type="molecule type" value="Genomic_DNA"/>
</dbReference>